<keyword evidence="5" id="KW-0812">Transmembrane</keyword>
<dbReference type="Gene3D" id="2.30.29.30">
    <property type="entry name" value="Pleckstrin-homology domain (PH domain)/Phosphotyrosine-binding domain (PTB)"/>
    <property type="match status" value="1"/>
</dbReference>
<proteinExistence type="predicted"/>
<evidence type="ECO:0000256" key="2">
    <source>
        <dbReference type="ARBA" id="ARBA00022737"/>
    </source>
</evidence>
<dbReference type="SUPFAM" id="SSF50978">
    <property type="entry name" value="WD40 repeat-like"/>
    <property type="match status" value="1"/>
</dbReference>
<dbReference type="GO" id="GO:0000030">
    <property type="term" value="F:mannosyltransferase activity"/>
    <property type="evidence" value="ECO:0007669"/>
    <property type="project" value="InterPro"/>
</dbReference>
<dbReference type="AlphaFoldDB" id="A0AAD9P6E4"/>
<feature type="transmembrane region" description="Helical" evidence="5">
    <location>
        <begin position="54"/>
        <end position="70"/>
    </location>
</feature>
<organism evidence="8 9">
    <name type="scientific">Ridgeia piscesae</name>
    <name type="common">Tubeworm</name>
    <dbReference type="NCBI Taxonomy" id="27915"/>
    <lineage>
        <taxon>Eukaryota</taxon>
        <taxon>Metazoa</taxon>
        <taxon>Spiralia</taxon>
        <taxon>Lophotrochozoa</taxon>
        <taxon>Annelida</taxon>
        <taxon>Polychaeta</taxon>
        <taxon>Sedentaria</taxon>
        <taxon>Canalipalpata</taxon>
        <taxon>Sabellida</taxon>
        <taxon>Siboglinidae</taxon>
        <taxon>Ridgeia</taxon>
    </lineage>
</organism>
<sequence length="1233" mass="140494">MMTALFILECVINIAVIWKIKYTEIDWRAYMQEVEGVVNGTFDYTKLQGDTGPLVYPGGFVYIFMGLYYLTSAGTNIRLAQYIFAALYLLNLLFVFRIYQKTTKVPPYVFFFMCCASYRIHSIYVLRLFNDPVAMLFLYLAINLFLSDQWATGCFFYSLGVSVKMNVLLFAPGLLVLLLARHGIRGTVQLLSLCAFVQVVLGLRFLLDNPTGYIIRAFDLGRQFLFKWTVNWRFLPLDVFLSRYFHAALLACHLLALLLFLFTRWHRMFGGVRNLMRLRGTLEKISANDMVLMLFTANFIGVMFSRSLHYQFYVWYFHSLPYLLWHCTNIPVILRFSLLLLEPGEIYFEDYSAFYYPAGLDSEEAIDRRQRGRLKVSSKSVVFDPQDVKYPILKFAFRDVTQVEQWESPLLSRIDSKDQMFMIETEQVTEMKENYAITPYVFVKETTRHLFGLIYQPVHDCLAALCQLQRAATLPRSDQVAMINAIVSFRQHRVKFDTRWLEDLYETVIVETKGDHITPLLTNPGHIVVTSSRLYFQPFNNVEASPVLKIQLKDIRRLIRRRFQLKHIGLEIYCHKEAALSHLYLALVNRQTREELVDKILRQPHVTLEDLAQENMTLKWQNGLVTNYDYLKYLNSMADRSINDLTQYPVFPWVLSDYTSKQLDLSDPASFRDLSKPIGALNPDRLDKLLTRYREMPEPRFLYGSHYSSPGYVLFYLARVAPEYMLCLHNGRFDQPDRMFNSVADAWDNCVTSFSNFMELIPEFYGSSTDFLCNHKRINFGTRQDGRPVGDVELPPWAEDASDFIKKMRDALECDYVSQHLNDWIDLIFGYKQHGSEAELAYNVFYYLTYEGSVDMDSIDDPNERAALEAQIAEFGQTPKQLFTSAHPRRKGLPDVGVTTPSPSKCGRSTPDGIPKSDVSTSPSAVVCDSHLAAWRTANAPELVLEHQLHKDLVTEVKWNADGTSLLSVSKDTFLKIYSMEDKRQVRSVSLSNMALSSLVITADSKTVITGCWDNSIYIYSLEFGRTLQTLDAHDDAVSALCLHDNLLVSSSWDSTVKLWRFNDLRARQRQASIMGEMEHESGVTCCAVSCDGSQVAAGTVEGDVCLWDVSSCYLLRQQHAHTGTVHAVAFSPDAQQLISCGEDGFLQVIDVNTGTEIFSKSAGQDLRCVRWDGETVLVGCGAGNLLVCDLVSLQMESVAQVYTGAVTCLDLCPGGKLATGGTERTVKVWSAT</sequence>
<feature type="transmembrane region" description="Helical" evidence="5">
    <location>
        <begin position="244"/>
        <end position="265"/>
    </location>
</feature>
<dbReference type="Pfam" id="PF00400">
    <property type="entry name" value="WD40"/>
    <property type="match status" value="6"/>
</dbReference>
<dbReference type="InterPro" id="IPR050865">
    <property type="entry name" value="BEACH_Domain"/>
</dbReference>
<dbReference type="InterPro" id="IPR011993">
    <property type="entry name" value="PH-like_dom_sf"/>
</dbReference>
<feature type="transmembrane region" description="Helical" evidence="5">
    <location>
        <begin position="82"/>
        <end position="99"/>
    </location>
</feature>
<dbReference type="SUPFAM" id="SSF50729">
    <property type="entry name" value="PH domain-like"/>
    <property type="match status" value="1"/>
</dbReference>
<dbReference type="Gene3D" id="1.10.1540.10">
    <property type="entry name" value="BEACH domain"/>
    <property type="match status" value="1"/>
</dbReference>
<feature type="transmembrane region" description="Helical" evidence="5">
    <location>
        <begin position="187"/>
        <end position="207"/>
    </location>
</feature>
<protein>
    <submittedName>
        <fullName evidence="8">Uncharacterized protein</fullName>
    </submittedName>
</protein>
<dbReference type="PANTHER" id="PTHR13743">
    <property type="entry name" value="BEIGE/BEACH-RELATED"/>
    <property type="match status" value="1"/>
</dbReference>
<dbReference type="PANTHER" id="PTHR13743:SF123">
    <property type="entry name" value="PROTEIN FAN"/>
    <property type="match status" value="1"/>
</dbReference>
<dbReference type="SUPFAM" id="SSF81837">
    <property type="entry name" value="BEACH domain"/>
    <property type="match status" value="1"/>
</dbReference>
<dbReference type="InterPro" id="IPR015943">
    <property type="entry name" value="WD40/YVTN_repeat-like_dom_sf"/>
</dbReference>
<dbReference type="InterPro" id="IPR036372">
    <property type="entry name" value="BEACH_dom_sf"/>
</dbReference>
<evidence type="ECO:0000313" key="9">
    <source>
        <dbReference type="Proteomes" id="UP001209878"/>
    </source>
</evidence>
<feature type="repeat" description="WD" evidence="3">
    <location>
        <begin position="1031"/>
        <end position="1070"/>
    </location>
</feature>
<dbReference type="CDD" id="cd06071">
    <property type="entry name" value="Beach"/>
    <property type="match status" value="1"/>
</dbReference>
<feature type="transmembrane region" description="Helical" evidence="5">
    <location>
        <begin position="157"/>
        <end position="180"/>
    </location>
</feature>
<keyword evidence="9" id="KW-1185">Reference proteome</keyword>
<feature type="repeat" description="WD" evidence="3">
    <location>
        <begin position="1200"/>
        <end position="1233"/>
    </location>
</feature>
<dbReference type="InterPro" id="IPR000409">
    <property type="entry name" value="BEACH_dom"/>
</dbReference>
<keyword evidence="2" id="KW-0677">Repeat</keyword>
<name>A0AAD9P6E4_RIDPI</name>
<dbReference type="PROSITE" id="PS50197">
    <property type="entry name" value="BEACH"/>
    <property type="match status" value="1"/>
</dbReference>
<reference evidence="8" key="1">
    <citation type="journal article" date="2023" name="Mol. Biol. Evol.">
        <title>Third-Generation Sequencing Reveals the Adaptive Role of the Epigenome in Three Deep-Sea Polychaetes.</title>
        <authorList>
            <person name="Perez M."/>
            <person name="Aroh O."/>
            <person name="Sun Y."/>
            <person name="Lan Y."/>
            <person name="Juniper S.K."/>
            <person name="Young C.R."/>
            <person name="Angers B."/>
            <person name="Qian P.Y."/>
        </authorList>
    </citation>
    <scope>NUCLEOTIDE SEQUENCE</scope>
    <source>
        <strain evidence="8">R07B-5</strain>
    </source>
</reference>
<dbReference type="SMART" id="SM01026">
    <property type="entry name" value="Beach"/>
    <property type="match status" value="1"/>
</dbReference>
<dbReference type="InterPro" id="IPR023362">
    <property type="entry name" value="PH-BEACH_dom"/>
</dbReference>
<dbReference type="InterPro" id="IPR007873">
    <property type="entry name" value="Glycosyltransferase_ALG3"/>
</dbReference>
<gene>
    <name evidence="8" type="ORF">NP493_118g01036</name>
</gene>
<feature type="repeat" description="WD" evidence="3">
    <location>
        <begin position="1077"/>
        <end position="1118"/>
    </location>
</feature>
<evidence type="ECO:0000256" key="5">
    <source>
        <dbReference type="SAM" id="Phobius"/>
    </source>
</evidence>
<dbReference type="Pfam" id="PF02138">
    <property type="entry name" value="Beach"/>
    <property type="match status" value="1"/>
</dbReference>
<keyword evidence="5" id="KW-1133">Transmembrane helix</keyword>
<evidence type="ECO:0000313" key="8">
    <source>
        <dbReference type="EMBL" id="KAK2188986.1"/>
    </source>
</evidence>
<dbReference type="InterPro" id="IPR036322">
    <property type="entry name" value="WD40_repeat_dom_sf"/>
</dbReference>
<feature type="domain" description="BEACH-type PH" evidence="7">
    <location>
        <begin position="503"/>
        <end position="601"/>
    </location>
</feature>
<dbReference type="SMART" id="SM00320">
    <property type="entry name" value="WD40"/>
    <property type="match status" value="7"/>
</dbReference>
<evidence type="ECO:0000259" key="7">
    <source>
        <dbReference type="PROSITE" id="PS51783"/>
    </source>
</evidence>
<evidence type="ECO:0000256" key="1">
    <source>
        <dbReference type="ARBA" id="ARBA00022574"/>
    </source>
</evidence>
<dbReference type="PROSITE" id="PS50294">
    <property type="entry name" value="WD_REPEATS_REGION"/>
    <property type="match status" value="3"/>
</dbReference>
<dbReference type="InterPro" id="IPR001680">
    <property type="entry name" value="WD40_rpt"/>
</dbReference>
<accession>A0AAD9P6E4</accession>
<evidence type="ECO:0000256" key="4">
    <source>
        <dbReference type="SAM" id="MobiDB-lite"/>
    </source>
</evidence>
<keyword evidence="5" id="KW-0472">Membrane</keyword>
<dbReference type="Pfam" id="PF05208">
    <property type="entry name" value="ALG3"/>
    <property type="match status" value="1"/>
</dbReference>
<dbReference type="CDD" id="cd00200">
    <property type="entry name" value="WD40"/>
    <property type="match status" value="1"/>
</dbReference>
<keyword evidence="1 3" id="KW-0853">WD repeat</keyword>
<dbReference type="Gene3D" id="2.130.10.10">
    <property type="entry name" value="YVTN repeat-like/Quinoprotein amine dehydrogenase"/>
    <property type="match status" value="3"/>
</dbReference>
<dbReference type="PROSITE" id="PS51783">
    <property type="entry name" value="PH_BEACH"/>
    <property type="match status" value="1"/>
</dbReference>
<dbReference type="Proteomes" id="UP001209878">
    <property type="component" value="Unassembled WGS sequence"/>
</dbReference>
<dbReference type="FunFam" id="1.10.1540.10:FF:000001">
    <property type="entry name" value="neurobeachin isoform X1"/>
    <property type="match status" value="1"/>
</dbReference>
<comment type="caution">
    <text evidence="8">The sequence shown here is derived from an EMBL/GenBank/DDBJ whole genome shotgun (WGS) entry which is preliminary data.</text>
</comment>
<feature type="region of interest" description="Disordered" evidence="4">
    <location>
        <begin position="887"/>
        <end position="920"/>
    </location>
</feature>
<dbReference type="PROSITE" id="PS50082">
    <property type="entry name" value="WD_REPEATS_2"/>
    <property type="match status" value="5"/>
</dbReference>
<feature type="domain" description="BEACH" evidence="6">
    <location>
        <begin position="605"/>
        <end position="890"/>
    </location>
</feature>
<dbReference type="EMBL" id="JAODUO010000117">
    <property type="protein sequence ID" value="KAK2188986.1"/>
    <property type="molecule type" value="Genomic_DNA"/>
</dbReference>
<evidence type="ECO:0000256" key="3">
    <source>
        <dbReference type="PROSITE-ProRule" id="PRU00221"/>
    </source>
</evidence>
<evidence type="ECO:0000259" key="6">
    <source>
        <dbReference type="PROSITE" id="PS50197"/>
    </source>
</evidence>
<feature type="repeat" description="WD" evidence="3">
    <location>
        <begin position="1119"/>
        <end position="1160"/>
    </location>
</feature>
<feature type="repeat" description="WD" evidence="3">
    <location>
        <begin position="947"/>
        <end position="988"/>
    </location>
</feature>